<gene>
    <name evidence="2" type="ORF">C8F04DRAFT_485030</name>
</gene>
<feature type="compositionally biased region" description="Low complexity" evidence="1">
    <location>
        <begin position="189"/>
        <end position="210"/>
    </location>
</feature>
<dbReference type="EMBL" id="JARJCM010000442">
    <property type="protein sequence ID" value="KAJ7017022.1"/>
    <property type="molecule type" value="Genomic_DNA"/>
</dbReference>
<evidence type="ECO:0000313" key="3">
    <source>
        <dbReference type="Proteomes" id="UP001218188"/>
    </source>
</evidence>
<dbReference type="AlphaFoldDB" id="A0AAD6S1A4"/>
<protein>
    <submittedName>
        <fullName evidence="2">Uncharacterized protein</fullName>
    </submittedName>
</protein>
<accession>A0AAD6S1A4</accession>
<feature type="region of interest" description="Disordered" evidence="1">
    <location>
        <begin position="122"/>
        <end position="210"/>
    </location>
</feature>
<evidence type="ECO:0000256" key="1">
    <source>
        <dbReference type="SAM" id="MobiDB-lite"/>
    </source>
</evidence>
<feature type="compositionally biased region" description="Low complexity" evidence="1">
    <location>
        <begin position="173"/>
        <end position="182"/>
    </location>
</feature>
<comment type="caution">
    <text evidence="2">The sequence shown here is derived from an EMBL/GenBank/DDBJ whole genome shotgun (WGS) entry which is preliminary data.</text>
</comment>
<evidence type="ECO:0000313" key="2">
    <source>
        <dbReference type="EMBL" id="KAJ7017022.1"/>
    </source>
</evidence>
<organism evidence="2 3">
    <name type="scientific">Mycena alexandri</name>
    <dbReference type="NCBI Taxonomy" id="1745969"/>
    <lineage>
        <taxon>Eukaryota</taxon>
        <taxon>Fungi</taxon>
        <taxon>Dikarya</taxon>
        <taxon>Basidiomycota</taxon>
        <taxon>Agaricomycotina</taxon>
        <taxon>Agaricomycetes</taxon>
        <taxon>Agaricomycetidae</taxon>
        <taxon>Agaricales</taxon>
        <taxon>Marasmiineae</taxon>
        <taxon>Mycenaceae</taxon>
        <taxon>Mycena</taxon>
    </lineage>
</organism>
<reference evidence="2" key="1">
    <citation type="submission" date="2023-03" db="EMBL/GenBank/DDBJ databases">
        <title>Massive genome expansion in bonnet fungi (Mycena s.s.) driven by repeated elements and novel gene families across ecological guilds.</title>
        <authorList>
            <consortium name="Lawrence Berkeley National Laboratory"/>
            <person name="Harder C.B."/>
            <person name="Miyauchi S."/>
            <person name="Viragh M."/>
            <person name="Kuo A."/>
            <person name="Thoen E."/>
            <person name="Andreopoulos B."/>
            <person name="Lu D."/>
            <person name="Skrede I."/>
            <person name="Drula E."/>
            <person name="Henrissat B."/>
            <person name="Morin E."/>
            <person name="Kohler A."/>
            <person name="Barry K."/>
            <person name="LaButti K."/>
            <person name="Morin E."/>
            <person name="Salamov A."/>
            <person name="Lipzen A."/>
            <person name="Mereny Z."/>
            <person name="Hegedus B."/>
            <person name="Baldrian P."/>
            <person name="Stursova M."/>
            <person name="Weitz H."/>
            <person name="Taylor A."/>
            <person name="Grigoriev I.V."/>
            <person name="Nagy L.G."/>
            <person name="Martin F."/>
            <person name="Kauserud H."/>
        </authorList>
    </citation>
    <scope>NUCLEOTIDE SEQUENCE</scope>
    <source>
        <strain evidence="2">CBHHK200</strain>
    </source>
</reference>
<proteinExistence type="predicted"/>
<sequence length="343" mass="37059">MNSLHCILDPRKPPQRLYQCLRLSIRRSHGNGCVGPPVGMTWLFGANGRKLLRRSRLGPGTCSACLGQATLCSIFLSLKNTMRSPVERRLSHAGTSDDVAQRRTDLEARWRTELEEAAATLQWRQRAWSSDHDSSESTTADSSYASHSPVSEGGSSPSRTPSPLNVHDPGSIAADASSASDSHVYWRESSQSGASSPRSALVPSPRPASASSVSLSLVYGRGSSPSRNSSRLNVLGSFAADVLSALDADVSEESYQWPSGAASRPSMLVYQSFFTLVQTVSRDTGSFVSAALNTQYDSMVTETFLAAIVKSPASRQTLLRVCGQFHLERRLMCTLVGGMCWHS</sequence>
<name>A0AAD6S1A4_9AGAR</name>
<feature type="compositionally biased region" description="Polar residues" evidence="1">
    <location>
        <begin position="136"/>
        <end position="163"/>
    </location>
</feature>
<keyword evidence="3" id="KW-1185">Reference proteome</keyword>
<dbReference type="Proteomes" id="UP001218188">
    <property type="component" value="Unassembled WGS sequence"/>
</dbReference>